<dbReference type="InterPro" id="IPR039913">
    <property type="entry name" value="RPAP1/Rba50"/>
</dbReference>
<organism evidence="5 6">
    <name type="scientific">Lipomyces tetrasporus</name>
    <dbReference type="NCBI Taxonomy" id="54092"/>
    <lineage>
        <taxon>Eukaryota</taxon>
        <taxon>Fungi</taxon>
        <taxon>Dikarya</taxon>
        <taxon>Ascomycota</taxon>
        <taxon>Saccharomycotina</taxon>
        <taxon>Lipomycetes</taxon>
        <taxon>Lipomycetales</taxon>
        <taxon>Lipomycetaceae</taxon>
        <taxon>Lipomyces</taxon>
    </lineage>
</organism>
<name>A0AAD7QVP9_9ASCO</name>
<dbReference type="AlphaFoldDB" id="A0AAD7QVP9"/>
<dbReference type="GO" id="GO:0006366">
    <property type="term" value="P:transcription by RNA polymerase II"/>
    <property type="evidence" value="ECO:0007669"/>
    <property type="project" value="InterPro"/>
</dbReference>
<proteinExistence type="inferred from homology"/>
<feature type="region of interest" description="Disordered" evidence="2">
    <location>
        <begin position="1"/>
        <end position="22"/>
    </location>
</feature>
<feature type="compositionally biased region" description="Low complexity" evidence="2">
    <location>
        <begin position="1"/>
        <end position="11"/>
    </location>
</feature>
<dbReference type="InterPro" id="IPR013929">
    <property type="entry name" value="RPAP1_C"/>
</dbReference>
<feature type="compositionally biased region" description="Basic and acidic residues" evidence="2">
    <location>
        <begin position="12"/>
        <end position="21"/>
    </location>
</feature>
<feature type="domain" description="RPAP1 N-terminal" evidence="4">
    <location>
        <begin position="12"/>
        <end position="51"/>
    </location>
</feature>
<evidence type="ECO:0000313" key="5">
    <source>
        <dbReference type="EMBL" id="KAJ8102061.1"/>
    </source>
</evidence>
<dbReference type="Pfam" id="PF08620">
    <property type="entry name" value="RPAP1_C"/>
    <property type="match status" value="1"/>
</dbReference>
<protein>
    <submittedName>
        <fullName evidence="5">RPAP1-like protein</fullName>
    </submittedName>
</protein>
<evidence type="ECO:0000313" key="6">
    <source>
        <dbReference type="Proteomes" id="UP001217417"/>
    </source>
</evidence>
<comment type="caution">
    <text evidence="5">The sequence shown here is derived from an EMBL/GenBank/DDBJ whole genome shotgun (WGS) entry which is preliminary data.</text>
</comment>
<sequence>MTTAATTAEAAKISEENEERIATMTPEEIEAEKAALEASLPPGLISRILKRDPSAADAILLNSGQTPDQEDIAPTNSDGNPAIAPIHPESREYSTHFPSPISTELDPDAPNFLELLHKKYFPDLPVEPSRLAWMKPVTDEEDNSSPYNPQQESVSPADIRFDFHGDIIPPSKSASLSTTLGLHHHSDSPGYAGYTIPELSHLCRSAVPAQRAIAVQVIGRILYKLGINHYGEYVGDALWDIVEHTRVVESLYEAADEKKTRHVGLQTCAVEALWLWKKGGGRRHKTD</sequence>
<accession>A0AAD7QVP9</accession>
<evidence type="ECO:0000256" key="2">
    <source>
        <dbReference type="SAM" id="MobiDB-lite"/>
    </source>
</evidence>
<feature type="domain" description="RPAP1 C-terminal" evidence="3">
    <location>
        <begin position="158"/>
        <end position="225"/>
    </location>
</feature>
<feature type="region of interest" description="Disordered" evidence="2">
    <location>
        <begin position="63"/>
        <end position="105"/>
    </location>
</feature>
<dbReference type="PANTHER" id="PTHR21483:SF18">
    <property type="entry name" value="RNA POLYMERASE II-ASSOCIATED PROTEIN 1"/>
    <property type="match status" value="1"/>
</dbReference>
<evidence type="ECO:0000259" key="4">
    <source>
        <dbReference type="Pfam" id="PF08621"/>
    </source>
</evidence>
<dbReference type="Proteomes" id="UP001217417">
    <property type="component" value="Unassembled WGS sequence"/>
</dbReference>
<dbReference type="Pfam" id="PF08621">
    <property type="entry name" value="RPAP1_N"/>
    <property type="match status" value="1"/>
</dbReference>
<dbReference type="RefSeq" id="XP_056045511.1">
    <property type="nucleotide sequence ID" value="XM_056185607.1"/>
</dbReference>
<dbReference type="EMBL" id="JARPMG010000003">
    <property type="protein sequence ID" value="KAJ8102061.1"/>
    <property type="molecule type" value="Genomic_DNA"/>
</dbReference>
<comment type="similarity">
    <text evidence="1">Belongs to the RPAP1 family.</text>
</comment>
<gene>
    <name evidence="5" type="ORF">POJ06DRAFT_220317</name>
</gene>
<reference evidence="5" key="1">
    <citation type="submission" date="2023-03" db="EMBL/GenBank/DDBJ databases">
        <title>Near-Complete genome sequence of Lipomyces tetrasporous NRRL Y-64009, an oleaginous yeast capable of growing on lignocellulosic hydrolysates.</title>
        <authorList>
            <consortium name="Lawrence Berkeley National Laboratory"/>
            <person name="Jagtap S.S."/>
            <person name="Liu J.-J."/>
            <person name="Walukiewicz H.E."/>
            <person name="Pangilinan J."/>
            <person name="Lipzen A."/>
            <person name="Ahrendt S."/>
            <person name="Koriabine M."/>
            <person name="Cobaugh K."/>
            <person name="Salamov A."/>
            <person name="Yoshinaga Y."/>
            <person name="Ng V."/>
            <person name="Daum C."/>
            <person name="Grigoriev I.V."/>
            <person name="Slininger P.J."/>
            <person name="Dien B.S."/>
            <person name="Jin Y.-S."/>
            <person name="Rao C.V."/>
        </authorList>
    </citation>
    <scope>NUCLEOTIDE SEQUENCE</scope>
    <source>
        <strain evidence="5">NRRL Y-64009</strain>
    </source>
</reference>
<keyword evidence="6" id="KW-1185">Reference proteome</keyword>
<evidence type="ECO:0000256" key="1">
    <source>
        <dbReference type="ARBA" id="ARBA00009953"/>
    </source>
</evidence>
<dbReference type="PANTHER" id="PTHR21483">
    <property type="entry name" value="RNA POLYMERASE II-ASSOCIATED PROTEIN 1"/>
    <property type="match status" value="1"/>
</dbReference>
<dbReference type="InterPro" id="IPR013930">
    <property type="entry name" value="RPAP1_N"/>
</dbReference>
<dbReference type="GeneID" id="80880773"/>
<evidence type="ECO:0000259" key="3">
    <source>
        <dbReference type="Pfam" id="PF08620"/>
    </source>
</evidence>